<dbReference type="Proteomes" id="UP000011087">
    <property type="component" value="Unassembled WGS sequence"/>
</dbReference>
<dbReference type="KEGG" id="gtt:GUITHDRAFT_105321"/>
<dbReference type="EnsemblProtists" id="EKX48689">
    <property type="protein sequence ID" value="EKX48689"/>
    <property type="gene ID" value="GUITHDRAFT_105321"/>
</dbReference>
<dbReference type="HOGENOM" id="CLU_2125815_0_0_1"/>
<evidence type="ECO:0000313" key="4">
    <source>
        <dbReference type="Proteomes" id="UP000011087"/>
    </source>
</evidence>
<reference evidence="3" key="3">
    <citation type="submission" date="2015-06" db="UniProtKB">
        <authorList>
            <consortium name="EnsemblProtists"/>
        </authorList>
    </citation>
    <scope>IDENTIFICATION</scope>
</reference>
<dbReference type="RefSeq" id="XP_005835669.1">
    <property type="nucleotide sequence ID" value="XM_005835612.1"/>
</dbReference>
<organism evidence="2">
    <name type="scientific">Guillardia theta (strain CCMP2712)</name>
    <name type="common">Cryptophyte</name>
    <dbReference type="NCBI Taxonomy" id="905079"/>
    <lineage>
        <taxon>Eukaryota</taxon>
        <taxon>Cryptophyceae</taxon>
        <taxon>Pyrenomonadales</taxon>
        <taxon>Geminigeraceae</taxon>
        <taxon>Guillardia</taxon>
    </lineage>
</organism>
<dbReference type="PaxDb" id="55529-EKX48689"/>
<accession>L1JKM8</accession>
<evidence type="ECO:0000313" key="2">
    <source>
        <dbReference type="EMBL" id="EKX48689.1"/>
    </source>
</evidence>
<dbReference type="AlphaFoldDB" id="L1JKM8"/>
<evidence type="ECO:0000313" key="3">
    <source>
        <dbReference type="EnsemblProtists" id="EKX48689"/>
    </source>
</evidence>
<feature type="region of interest" description="Disordered" evidence="1">
    <location>
        <begin position="1"/>
        <end position="24"/>
    </location>
</feature>
<reference evidence="2 4" key="1">
    <citation type="journal article" date="2012" name="Nature">
        <title>Algal genomes reveal evolutionary mosaicism and the fate of nucleomorphs.</title>
        <authorList>
            <consortium name="DOE Joint Genome Institute"/>
            <person name="Curtis B.A."/>
            <person name="Tanifuji G."/>
            <person name="Burki F."/>
            <person name="Gruber A."/>
            <person name="Irimia M."/>
            <person name="Maruyama S."/>
            <person name="Arias M.C."/>
            <person name="Ball S.G."/>
            <person name="Gile G.H."/>
            <person name="Hirakawa Y."/>
            <person name="Hopkins J.F."/>
            <person name="Kuo A."/>
            <person name="Rensing S.A."/>
            <person name="Schmutz J."/>
            <person name="Symeonidi A."/>
            <person name="Elias M."/>
            <person name="Eveleigh R.J."/>
            <person name="Herman E.K."/>
            <person name="Klute M.J."/>
            <person name="Nakayama T."/>
            <person name="Obornik M."/>
            <person name="Reyes-Prieto A."/>
            <person name="Armbrust E.V."/>
            <person name="Aves S.J."/>
            <person name="Beiko R.G."/>
            <person name="Coutinho P."/>
            <person name="Dacks J.B."/>
            <person name="Durnford D.G."/>
            <person name="Fast N.M."/>
            <person name="Green B.R."/>
            <person name="Grisdale C.J."/>
            <person name="Hempel F."/>
            <person name="Henrissat B."/>
            <person name="Hoppner M.P."/>
            <person name="Ishida K."/>
            <person name="Kim E."/>
            <person name="Koreny L."/>
            <person name="Kroth P.G."/>
            <person name="Liu Y."/>
            <person name="Malik S.B."/>
            <person name="Maier U.G."/>
            <person name="McRose D."/>
            <person name="Mock T."/>
            <person name="Neilson J.A."/>
            <person name="Onodera N.T."/>
            <person name="Poole A.M."/>
            <person name="Pritham E.J."/>
            <person name="Richards T.A."/>
            <person name="Rocap G."/>
            <person name="Roy S.W."/>
            <person name="Sarai C."/>
            <person name="Schaack S."/>
            <person name="Shirato S."/>
            <person name="Slamovits C.H."/>
            <person name="Spencer D.F."/>
            <person name="Suzuki S."/>
            <person name="Worden A.Z."/>
            <person name="Zauner S."/>
            <person name="Barry K."/>
            <person name="Bell C."/>
            <person name="Bharti A.K."/>
            <person name="Crow J.A."/>
            <person name="Grimwood J."/>
            <person name="Kramer R."/>
            <person name="Lindquist E."/>
            <person name="Lucas S."/>
            <person name="Salamov A."/>
            <person name="McFadden G.I."/>
            <person name="Lane C.E."/>
            <person name="Keeling P.J."/>
            <person name="Gray M.W."/>
            <person name="Grigoriev I.V."/>
            <person name="Archibald J.M."/>
        </authorList>
    </citation>
    <scope>NUCLEOTIDE SEQUENCE</scope>
    <source>
        <strain evidence="2 4">CCMP2712</strain>
    </source>
</reference>
<dbReference type="EMBL" id="JH992984">
    <property type="protein sequence ID" value="EKX48689.1"/>
    <property type="molecule type" value="Genomic_DNA"/>
</dbReference>
<proteinExistence type="predicted"/>
<dbReference type="GeneID" id="17305431"/>
<reference evidence="4" key="2">
    <citation type="submission" date="2012-11" db="EMBL/GenBank/DDBJ databases">
        <authorList>
            <person name="Kuo A."/>
            <person name="Curtis B.A."/>
            <person name="Tanifuji G."/>
            <person name="Burki F."/>
            <person name="Gruber A."/>
            <person name="Irimia M."/>
            <person name="Maruyama S."/>
            <person name="Arias M.C."/>
            <person name="Ball S.G."/>
            <person name="Gile G.H."/>
            <person name="Hirakawa Y."/>
            <person name="Hopkins J.F."/>
            <person name="Rensing S.A."/>
            <person name="Schmutz J."/>
            <person name="Symeonidi A."/>
            <person name="Elias M."/>
            <person name="Eveleigh R.J."/>
            <person name="Herman E.K."/>
            <person name="Klute M.J."/>
            <person name="Nakayama T."/>
            <person name="Obornik M."/>
            <person name="Reyes-Prieto A."/>
            <person name="Armbrust E.V."/>
            <person name="Aves S.J."/>
            <person name="Beiko R.G."/>
            <person name="Coutinho P."/>
            <person name="Dacks J.B."/>
            <person name="Durnford D.G."/>
            <person name="Fast N.M."/>
            <person name="Green B.R."/>
            <person name="Grisdale C."/>
            <person name="Hempe F."/>
            <person name="Henrissat B."/>
            <person name="Hoppner M.P."/>
            <person name="Ishida K.-I."/>
            <person name="Kim E."/>
            <person name="Koreny L."/>
            <person name="Kroth P.G."/>
            <person name="Liu Y."/>
            <person name="Malik S.-B."/>
            <person name="Maier U.G."/>
            <person name="McRose D."/>
            <person name="Mock T."/>
            <person name="Neilson J.A."/>
            <person name="Onodera N.T."/>
            <person name="Poole A.M."/>
            <person name="Pritham E.J."/>
            <person name="Richards T.A."/>
            <person name="Rocap G."/>
            <person name="Roy S.W."/>
            <person name="Sarai C."/>
            <person name="Schaack S."/>
            <person name="Shirato S."/>
            <person name="Slamovits C.H."/>
            <person name="Spencer D.F."/>
            <person name="Suzuki S."/>
            <person name="Worden A.Z."/>
            <person name="Zauner S."/>
            <person name="Barry K."/>
            <person name="Bell C."/>
            <person name="Bharti A.K."/>
            <person name="Crow J.A."/>
            <person name="Grimwood J."/>
            <person name="Kramer R."/>
            <person name="Lindquist E."/>
            <person name="Lucas S."/>
            <person name="Salamov A."/>
            <person name="McFadden G.I."/>
            <person name="Lane C.E."/>
            <person name="Keeling P.J."/>
            <person name="Gray M.W."/>
            <person name="Grigoriev I.V."/>
            <person name="Archibald J.M."/>
        </authorList>
    </citation>
    <scope>NUCLEOTIDE SEQUENCE</scope>
    <source>
        <strain evidence="4">CCMP2712</strain>
    </source>
</reference>
<protein>
    <submittedName>
        <fullName evidence="2 3">Uncharacterized protein</fullName>
    </submittedName>
</protein>
<sequence>MPSPAVQSMPSTTGLPGAQQFGTISMMNPSATGSYYGQGLPVGTTQATQPVYPWQHLPLDQPIGRLSQPVPAEQSRDGMELTSWMCEQLKVPVGTRWGGSPVQVVAVSKSESEC</sequence>
<evidence type="ECO:0000256" key="1">
    <source>
        <dbReference type="SAM" id="MobiDB-lite"/>
    </source>
</evidence>
<keyword evidence="4" id="KW-1185">Reference proteome</keyword>
<gene>
    <name evidence="2" type="ORF">GUITHDRAFT_105321</name>
</gene>
<name>L1JKM8_GUITC</name>